<gene>
    <name evidence="1" type="ORF">SAMN05216302_101122</name>
</gene>
<evidence type="ECO:0000313" key="1">
    <source>
        <dbReference type="EMBL" id="SFK63544.1"/>
    </source>
</evidence>
<organism evidence="1 2">
    <name type="scientific">Nitrosomonas aestuarii</name>
    <dbReference type="NCBI Taxonomy" id="52441"/>
    <lineage>
        <taxon>Bacteria</taxon>
        <taxon>Pseudomonadati</taxon>
        <taxon>Pseudomonadota</taxon>
        <taxon>Betaproteobacteria</taxon>
        <taxon>Nitrosomonadales</taxon>
        <taxon>Nitrosomonadaceae</taxon>
        <taxon>Nitrosomonas</taxon>
    </lineage>
</organism>
<dbReference type="STRING" id="52441.SAMN05216302_101122"/>
<sequence>MSLFNNISKSLSQKGTIRSVISETTSASNALGNRAANMMGGGELAQAISKIGAASATNVVRNQINKHIPIQAHRALNVGGGVVGDILQGDINSAGLRILDSGLLNDYLPGMSAIASQAKYWGRPTPLFGGITPTEARRIFEDMQNTRLSKKNLFLIEVSSRLWGDWVSAQFNIFTTELDYSPYIISGEKRRIGGALVDSIQGNEPVELRVTTMDDQFGTIKKWFVTHHSFAAPSDGTVGLPVQYAIKFRIVHSFITDSSAPADAYTDIGWFRPSNIDINLSRREDAMQEMQMTFSQIDTFISL</sequence>
<accession>A0A1I4B4B3</accession>
<dbReference type="EMBL" id="FOSP01000011">
    <property type="protein sequence ID" value="SFK63544.1"/>
    <property type="molecule type" value="Genomic_DNA"/>
</dbReference>
<keyword evidence="2" id="KW-1185">Reference proteome</keyword>
<evidence type="ECO:0000313" key="2">
    <source>
        <dbReference type="Proteomes" id="UP000199533"/>
    </source>
</evidence>
<protein>
    <submittedName>
        <fullName evidence="1">Uncharacterized protein</fullName>
    </submittedName>
</protein>
<reference evidence="2" key="1">
    <citation type="submission" date="2016-10" db="EMBL/GenBank/DDBJ databases">
        <authorList>
            <person name="Varghese N."/>
            <person name="Submissions S."/>
        </authorList>
    </citation>
    <scope>NUCLEOTIDE SEQUENCE [LARGE SCALE GENOMIC DNA]</scope>
    <source>
        <strain evidence="2">Nm69</strain>
    </source>
</reference>
<dbReference type="AlphaFoldDB" id="A0A1I4B4B3"/>
<name>A0A1I4B4B3_9PROT</name>
<dbReference type="Proteomes" id="UP000199533">
    <property type="component" value="Unassembled WGS sequence"/>
</dbReference>
<proteinExistence type="predicted"/>
<dbReference type="OrthoDB" id="5570236at2"/>